<evidence type="ECO:0000313" key="6">
    <source>
        <dbReference type="Proteomes" id="UP001237595"/>
    </source>
</evidence>
<comment type="cofactor">
    <cofactor evidence="1">
        <name>FAD</name>
        <dbReference type="ChEBI" id="CHEBI:57692"/>
    </cofactor>
</comment>
<dbReference type="PANTHER" id="PTHR43563">
    <property type="entry name" value="AMINE OXIDASE"/>
    <property type="match status" value="1"/>
</dbReference>
<name>A0ABT6PI46_9PSEU</name>
<dbReference type="InterPro" id="IPR036188">
    <property type="entry name" value="FAD/NAD-bd_sf"/>
</dbReference>
<dbReference type="InterPro" id="IPR002937">
    <property type="entry name" value="Amino_oxidase"/>
</dbReference>
<accession>A0ABT6PI46</accession>
<protein>
    <submittedName>
        <fullName evidence="5">NAD(P)/FAD-dependent oxidoreductase</fullName>
        <ecNumber evidence="5">1.-.-.-</ecNumber>
    </submittedName>
</protein>
<dbReference type="Gene3D" id="1.10.405.10">
    <property type="entry name" value="Guanine Nucleotide Dissociation Inhibitor, domain 1"/>
    <property type="match status" value="1"/>
</dbReference>
<reference evidence="5 6" key="1">
    <citation type="submission" date="2023-04" db="EMBL/GenBank/DDBJ databases">
        <title>Draft genome sequence of Saccharopolyspora sp. TS4A08 isolated from sweet potato rhizospheric soil.</title>
        <authorList>
            <person name="Suksaard P."/>
            <person name="Duangmal K."/>
        </authorList>
    </citation>
    <scope>NUCLEOTIDE SEQUENCE [LARGE SCALE GENOMIC DNA]</scope>
    <source>
        <strain evidence="5 6">TS4A08</strain>
    </source>
</reference>
<dbReference type="Gene3D" id="3.90.660.10">
    <property type="match status" value="1"/>
</dbReference>
<dbReference type="Pfam" id="PF01593">
    <property type="entry name" value="Amino_oxidase"/>
    <property type="match status" value="1"/>
</dbReference>
<proteinExistence type="inferred from homology"/>
<dbReference type="SUPFAM" id="SSF51905">
    <property type="entry name" value="FAD/NAD(P)-binding domain"/>
    <property type="match status" value="1"/>
</dbReference>
<dbReference type="Proteomes" id="UP001237595">
    <property type="component" value="Unassembled WGS sequence"/>
</dbReference>
<dbReference type="EC" id="1.-.-.-" evidence="5"/>
<dbReference type="InterPro" id="IPR050703">
    <property type="entry name" value="Flavin_MAO"/>
</dbReference>
<gene>
    <name evidence="5" type="ORF">QFW96_03505</name>
</gene>
<evidence type="ECO:0000256" key="1">
    <source>
        <dbReference type="ARBA" id="ARBA00001974"/>
    </source>
</evidence>
<keyword evidence="6" id="KW-1185">Reference proteome</keyword>
<sequence length="433" mass="47437">MTEEADVVVVGGGIAGLITARELGRKGLRVTVLEARDRLGGRVWTDHRLGRDLEIGGTWLHWTQPHAWSEVTRYGLDITRGPRPEEAYWLAGDEVRTGTLDGFMELIDPGMRRLLHETMQRIPRPHDPLSEPGLKDVDGANLRDKLDELDLPVEEYRANEAAWVGHFNAPLEDGAYTSALRWTAATAGSWHLMHEASAVFRLAGGTRSLVESIAADTDADIRTSTEVAHVEHDADGAVVTTTTGERITARRVVLTLPQNVLGGLPVSPALCAEKQAATEEGTASKGVKVWIRVRGPITPFFAYSSASHPLSVVRTEFVGDDDAVLVSFGADARRISPNDLDAVRDALRVWRDDLEVLEVTGHDWVADPLSRETWLIQQPNQLTRYFAAQQRAEGVLHFAGSDYANLWAGFIDGAIESGHRVAREVTAGLTETA</sequence>
<evidence type="ECO:0000256" key="2">
    <source>
        <dbReference type="ARBA" id="ARBA00005995"/>
    </source>
</evidence>
<organism evidence="5 6">
    <name type="scientific">Saccharopolyspora ipomoeae</name>
    <dbReference type="NCBI Taxonomy" id="3042027"/>
    <lineage>
        <taxon>Bacteria</taxon>
        <taxon>Bacillati</taxon>
        <taxon>Actinomycetota</taxon>
        <taxon>Actinomycetes</taxon>
        <taxon>Pseudonocardiales</taxon>
        <taxon>Pseudonocardiaceae</taxon>
        <taxon>Saccharopolyspora</taxon>
    </lineage>
</organism>
<dbReference type="Gene3D" id="3.50.50.60">
    <property type="entry name" value="FAD/NAD(P)-binding domain"/>
    <property type="match status" value="1"/>
</dbReference>
<dbReference type="PRINTS" id="PR00757">
    <property type="entry name" value="AMINEOXDASEF"/>
</dbReference>
<feature type="domain" description="Amine oxidase" evidence="4">
    <location>
        <begin position="14"/>
        <end position="425"/>
    </location>
</feature>
<comment type="caution">
    <text evidence="5">The sequence shown here is derived from an EMBL/GenBank/DDBJ whole genome shotgun (WGS) entry which is preliminary data.</text>
</comment>
<dbReference type="EMBL" id="JASAOF010000002">
    <property type="protein sequence ID" value="MDI2027655.1"/>
    <property type="molecule type" value="Genomic_DNA"/>
</dbReference>
<keyword evidence="3 5" id="KW-0560">Oxidoreductase</keyword>
<comment type="similarity">
    <text evidence="2">Belongs to the flavin monoamine oxidase family.</text>
</comment>
<evidence type="ECO:0000313" key="5">
    <source>
        <dbReference type="EMBL" id="MDI2027655.1"/>
    </source>
</evidence>
<dbReference type="InterPro" id="IPR001613">
    <property type="entry name" value="Flavin_amine_oxidase"/>
</dbReference>
<evidence type="ECO:0000259" key="4">
    <source>
        <dbReference type="Pfam" id="PF01593"/>
    </source>
</evidence>
<dbReference type="GO" id="GO:0016491">
    <property type="term" value="F:oxidoreductase activity"/>
    <property type="evidence" value="ECO:0007669"/>
    <property type="project" value="UniProtKB-KW"/>
</dbReference>
<evidence type="ECO:0000256" key="3">
    <source>
        <dbReference type="ARBA" id="ARBA00023002"/>
    </source>
</evidence>
<dbReference type="PANTHER" id="PTHR43563:SF1">
    <property type="entry name" value="AMINE OXIDASE [FLAVIN-CONTAINING] B"/>
    <property type="match status" value="1"/>
</dbReference>